<organism evidence="1">
    <name type="scientific">marine sediment metagenome</name>
    <dbReference type="NCBI Taxonomy" id="412755"/>
    <lineage>
        <taxon>unclassified sequences</taxon>
        <taxon>metagenomes</taxon>
        <taxon>ecological metagenomes</taxon>
    </lineage>
</organism>
<accession>X0TN59</accession>
<dbReference type="Pfam" id="PF13366">
    <property type="entry name" value="PDDEXK_3"/>
    <property type="match status" value="1"/>
</dbReference>
<dbReference type="NCBIfam" id="TIGR04256">
    <property type="entry name" value="GxxExxY"/>
    <property type="match status" value="1"/>
</dbReference>
<evidence type="ECO:0008006" key="2">
    <source>
        <dbReference type="Google" id="ProtNLM"/>
    </source>
</evidence>
<reference evidence="1" key="1">
    <citation type="journal article" date="2014" name="Front. Microbiol.">
        <title>High frequency of phylogenetically diverse reductive dehalogenase-homologous genes in deep subseafloor sedimentary metagenomes.</title>
        <authorList>
            <person name="Kawai M."/>
            <person name="Futagami T."/>
            <person name="Toyoda A."/>
            <person name="Takaki Y."/>
            <person name="Nishi S."/>
            <person name="Hori S."/>
            <person name="Arai W."/>
            <person name="Tsubouchi T."/>
            <person name="Morono Y."/>
            <person name="Uchiyama I."/>
            <person name="Ito T."/>
            <person name="Fujiyama A."/>
            <person name="Inagaki F."/>
            <person name="Takami H."/>
        </authorList>
    </citation>
    <scope>NUCLEOTIDE SEQUENCE</scope>
    <source>
        <strain evidence="1">Expedition CK06-06</strain>
    </source>
</reference>
<comment type="caution">
    <text evidence="1">The sequence shown here is derived from an EMBL/GenBank/DDBJ whole genome shotgun (WGS) entry which is preliminary data.</text>
</comment>
<dbReference type="AlphaFoldDB" id="X0TN59"/>
<proteinExistence type="predicted"/>
<dbReference type="InterPro" id="IPR026350">
    <property type="entry name" value="GxxExxY"/>
</dbReference>
<dbReference type="EMBL" id="BARS01010084">
    <property type="protein sequence ID" value="GAF89567.1"/>
    <property type="molecule type" value="Genomic_DNA"/>
</dbReference>
<protein>
    <recommendedName>
        <fullName evidence="2">GxxExxY protein</fullName>
    </recommendedName>
</protein>
<evidence type="ECO:0000313" key="1">
    <source>
        <dbReference type="EMBL" id="GAF89567.1"/>
    </source>
</evidence>
<sequence>MNEQVGDLDEHPPLPKELDEASNKVIGAAIEGQRLDLLVDPGIIVEVKAVERLMPMHGAQLTSYLKSARYRLGLLINFNHRLLKNGIKRIIN</sequence>
<name>X0TN59_9ZZZZ</name>
<gene>
    <name evidence="1" type="ORF">S01H1_18799</name>
</gene>